<evidence type="ECO:0000313" key="2">
    <source>
        <dbReference type="Proteomes" id="UP001177260"/>
    </source>
</evidence>
<reference evidence="1 2" key="1">
    <citation type="journal article" date="2023" name="ACS Omega">
        <title>Identification of the Neoaspergillic Acid Biosynthesis Gene Cluster by Establishing an In Vitro CRISPR-Ribonucleoprotein Genetic System in Aspergillus melleus.</title>
        <authorList>
            <person name="Yuan B."/>
            <person name="Grau M.F."/>
            <person name="Murata R.M."/>
            <person name="Torok T."/>
            <person name="Venkateswaran K."/>
            <person name="Stajich J.E."/>
            <person name="Wang C.C.C."/>
        </authorList>
    </citation>
    <scope>NUCLEOTIDE SEQUENCE [LARGE SCALE GENOMIC DNA]</scope>
    <source>
        <strain evidence="1 2">IMV 1140</strain>
    </source>
</reference>
<comment type="caution">
    <text evidence="1">The sequence shown here is derived from an EMBL/GenBank/DDBJ whole genome shotgun (WGS) entry which is preliminary data.</text>
</comment>
<dbReference type="Proteomes" id="UP001177260">
    <property type="component" value="Unassembled WGS sequence"/>
</dbReference>
<gene>
    <name evidence="1" type="ORF">N8T08_009136</name>
</gene>
<protein>
    <submittedName>
        <fullName evidence="1">Uncharacterized protein</fullName>
    </submittedName>
</protein>
<accession>A0ACC3AU26</accession>
<name>A0ACC3AU26_9EURO</name>
<sequence length="174" mass="16687">MAVGVVAAEEPVQTVVVTETATFCPKVSTLPVSEQTTVTQPAPVSATNVRYSTTRPLITSTVTRCSKCATKTPVLSVPSSVNPVPGVPSNGPSGGSVVIPSNSAAPSVPVIPSGPAPSGVAPSGVAPSGVPSGVLPSGSATTPAAPIFTGGASRAAAGAGAGLATVFGLVAYLL</sequence>
<proteinExistence type="predicted"/>
<evidence type="ECO:0000313" key="1">
    <source>
        <dbReference type="EMBL" id="KAK1141345.1"/>
    </source>
</evidence>
<organism evidence="1 2">
    <name type="scientific">Aspergillus melleus</name>
    <dbReference type="NCBI Taxonomy" id="138277"/>
    <lineage>
        <taxon>Eukaryota</taxon>
        <taxon>Fungi</taxon>
        <taxon>Dikarya</taxon>
        <taxon>Ascomycota</taxon>
        <taxon>Pezizomycotina</taxon>
        <taxon>Eurotiomycetes</taxon>
        <taxon>Eurotiomycetidae</taxon>
        <taxon>Eurotiales</taxon>
        <taxon>Aspergillaceae</taxon>
        <taxon>Aspergillus</taxon>
        <taxon>Aspergillus subgen. Circumdati</taxon>
    </lineage>
</organism>
<dbReference type="EMBL" id="JAOPJF010000065">
    <property type="protein sequence ID" value="KAK1141345.1"/>
    <property type="molecule type" value="Genomic_DNA"/>
</dbReference>
<keyword evidence="2" id="KW-1185">Reference proteome</keyword>